<dbReference type="InterPro" id="IPR001024">
    <property type="entry name" value="PLAT/LH2_dom"/>
</dbReference>
<feature type="transmembrane region" description="Helical" evidence="4">
    <location>
        <begin position="1408"/>
        <end position="1428"/>
    </location>
</feature>
<dbReference type="InterPro" id="IPR036392">
    <property type="entry name" value="PLAT/LH2_dom_sf"/>
</dbReference>
<keyword evidence="4" id="KW-0472">Membrane</keyword>
<dbReference type="FunFam" id="2.60.60.20:FF:000008">
    <property type="entry name" value="Polycystic kidney disease 1-like 2, isoform CRA_a"/>
    <property type="match status" value="1"/>
</dbReference>
<feature type="chain" id="PRO_5025371452" description="PLAT domain-containing protein" evidence="5">
    <location>
        <begin position="21"/>
        <end position="1660"/>
    </location>
</feature>
<dbReference type="Gene3D" id="2.60.60.20">
    <property type="entry name" value="PLAT/LH2 domain"/>
    <property type="match status" value="1"/>
</dbReference>
<dbReference type="InterPro" id="IPR016187">
    <property type="entry name" value="CTDL_fold"/>
</dbReference>
<dbReference type="GO" id="GO:0050982">
    <property type="term" value="P:detection of mechanical stimulus"/>
    <property type="evidence" value="ECO:0007669"/>
    <property type="project" value="TreeGrafter"/>
</dbReference>
<dbReference type="Gene3D" id="3.10.100.10">
    <property type="entry name" value="Mannose-Binding Protein A, subunit A"/>
    <property type="match status" value="1"/>
</dbReference>
<feature type="transmembrane region" description="Helical" evidence="4">
    <location>
        <begin position="1448"/>
        <end position="1470"/>
    </location>
</feature>
<dbReference type="Gene3D" id="2.60.120.740">
    <property type="match status" value="1"/>
</dbReference>
<name>A0A6A4S4C4_SCOMX</name>
<dbReference type="InterPro" id="IPR051223">
    <property type="entry name" value="Polycystin"/>
</dbReference>
<evidence type="ECO:0000313" key="8">
    <source>
        <dbReference type="Proteomes" id="UP000438429"/>
    </source>
</evidence>
<dbReference type="InterPro" id="IPR042060">
    <property type="entry name" value="PLAT_polycystin1"/>
</dbReference>
<feature type="compositionally biased region" description="Polar residues" evidence="3">
    <location>
        <begin position="1570"/>
        <end position="1582"/>
    </location>
</feature>
<proteinExistence type="inferred from homology"/>
<dbReference type="InterPro" id="IPR043159">
    <property type="entry name" value="Lectin_gal-bd_sf"/>
</dbReference>
<dbReference type="Proteomes" id="UP000438429">
    <property type="component" value="Unassembled WGS sequence"/>
</dbReference>
<feature type="compositionally biased region" description="Low complexity" evidence="3">
    <location>
        <begin position="597"/>
        <end position="606"/>
    </location>
</feature>
<dbReference type="PANTHER" id="PTHR10877:SF134">
    <property type="entry name" value="POLYCYSTIN-1-LIKE PROTEIN 2"/>
    <property type="match status" value="1"/>
</dbReference>
<accession>A0A6A4S4C4</accession>
<feature type="domain" description="PLAT" evidence="6">
    <location>
        <begin position="1245"/>
        <end position="1362"/>
    </location>
</feature>
<evidence type="ECO:0000256" key="3">
    <source>
        <dbReference type="SAM" id="MobiDB-lite"/>
    </source>
</evidence>
<sequence length="1660" mass="185904">MCWSVQQLLILVTLGRLSCGGDEAELSVSCPGHQRASEGSCYEFVAQERSFSGAQACCEERGGHLAFVPNKDTQHFLQRHLDPEKDVWLGVALSASPNLQYSATVGESRRKVVCAGRDNTLRCGSGQVLMIDGGFYGRKNAHYCRPTTSSPTTSAQRHCGWVDVEESLRGLTLSASTVAAVLTDITIDIKWLLHLTSGKPVCRLSTGDGHVIYLDSPEGLESSVVHKYKSPSTFVMAVECTSGDVHVTVQKIITISEPVTDISVTGCYAAAQSFHATNCKALHGGAFHIEMELKAGSNVTYRAQRDEMVLSGSSAERGNIPRNITVTAEMVKQLGPGCHQLTIFASNPVTIPEVSTDLQVNISHEQVCVLENVVGLWASVLMERDECGRSPHITVGVSLEKGAPVLLLFSLTGGDNDSFYESREMNARKGIFHIGHPIHGTAQVKLRARNVFSSLEVDVDMFDSCGKDSIIKPNEHNNHGLSLNTSLRTKHNRVTRSADKIQAKPSNSVTTKQSIQLSVLDASKLNKPDERYQWECKNPCKCAGNFENLVHTITTSCLPEPLEFFKYHFKVIKKKNNDVKKKESICITFTPRSFGTSRTQETTTTGHGKHTSPQNIHHKDITYGESRSYNRTTSCHCNDEQSWRPHCCSCHDTYNTRQDSYNTRIYNHNTRHYSYNTRLYNYNTRHSSYNTRHYSYNTRQGNYNTRQHSYNTRHGNYNTRQYSYNTRQYNYNTRHYSYNTRQYSYNIRQYNYNTGHGNYISQQYSYNTGLNNYNTRHGNYNTQQYSYNTWLYNYNTWLGNYNTRHGSYNTRQFNYNTRHYSYNTWQYNYNTGDGNYNTRQYSYNTRHNHHYHCYHQGYNFTSKHHKCRHLLCSKNNKVTSVFLPLGDNQSNYNLIITATAKNDSFVVGTNITTQVMDSTGPSGSSVSGLKSSVEKAVAQLKDQGLLSGETVGQIFSSVANKLNGQSDASQKADRQKLRERMLDILTRAVDVVPANTPEEVQVIARSLTAVSVKGTELSSSAQEKVALLFVDLSSSLLRMDVPQNEENKKAMYSAASNIVEGVSNILGYTLNMLCVDKNPFSWNERGNISGKIVALSLTTKDGATIRLENLSEDIEILFPRPVGERGNASVLDLGNYSTMVIDVPSTDTTLVLKVGVQTTHSVTQCLCNHLTFFGSSFFVTPNLVDPSRSAELFATFAENPVVVCFVGALFVAYLLVVVWARRKDIKDTAKVRVTVLEDNDPIDEYRYLLSVSTGHRRGASTSSQVTLTLLGADGNSEPHHLADPKKRLFESGAVDMFLLTTPFSLGDLQSLRLWHNNTGSHPAWYVGHVTVQDVQTNQKWHFLCNSWLAIDVGNCCLDQVFPVSSEMDLKSFSNLFFMKTTKDLRDGHLWYSVISRPPSSTFTCVQRVSCCFSLLLCTMLTSIMFYGIPTDPSEQTMDLGHFEFTWQQFMVGVQSSLVMFPVNILIVSIFRHTRPRETSCCKRRQEKPCPQTPSSQTASNDKKVNVTLDLIIKDITRIAHSLFLSAKSNIPFTESTEFGPGQQHDINAVLSAVDDFVRRNYKTGDGADRVQSQPSDAVSSASVHPATDVEGVQKSNKVQYLYRQLCHIDKELSLLGSSGFPSAHSYSQALQQVQGIKGFLEDQLLKPSGANVDGLPQKKY</sequence>
<dbReference type="SUPFAM" id="SSF56436">
    <property type="entry name" value="C-type lectin-like"/>
    <property type="match status" value="1"/>
</dbReference>
<evidence type="ECO:0000256" key="1">
    <source>
        <dbReference type="ARBA" id="ARBA00007200"/>
    </source>
</evidence>
<evidence type="ECO:0000256" key="4">
    <source>
        <dbReference type="SAM" id="Phobius"/>
    </source>
</evidence>
<dbReference type="GO" id="GO:0005262">
    <property type="term" value="F:calcium channel activity"/>
    <property type="evidence" value="ECO:0007669"/>
    <property type="project" value="TreeGrafter"/>
</dbReference>
<feature type="signal peptide" evidence="5">
    <location>
        <begin position="1"/>
        <end position="20"/>
    </location>
</feature>
<feature type="region of interest" description="Disordered" evidence="3">
    <location>
        <begin position="597"/>
        <end position="618"/>
    </location>
</feature>
<dbReference type="PANTHER" id="PTHR10877">
    <property type="entry name" value="POLYCYSTIN FAMILY MEMBER"/>
    <property type="match status" value="1"/>
</dbReference>
<reference evidence="7 8" key="1">
    <citation type="submission" date="2019-06" db="EMBL/GenBank/DDBJ databases">
        <title>Draft genomes of female and male turbot (Scophthalmus maximus).</title>
        <authorList>
            <person name="Xu H."/>
            <person name="Xu X.-W."/>
            <person name="Shao C."/>
            <person name="Chen S."/>
        </authorList>
    </citation>
    <scope>NUCLEOTIDE SEQUENCE [LARGE SCALE GENOMIC DNA]</scope>
    <source>
        <strain evidence="7">Ysfricsl-2016a</strain>
        <tissue evidence="7">Blood</tissue>
    </source>
</reference>
<dbReference type="CDD" id="cd01752">
    <property type="entry name" value="PLAT_polycystin"/>
    <property type="match status" value="1"/>
</dbReference>
<protein>
    <recommendedName>
        <fullName evidence="6">PLAT domain-containing protein</fullName>
    </recommendedName>
</protein>
<dbReference type="EMBL" id="VEVO01000019">
    <property type="protein sequence ID" value="KAF0026192.1"/>
    <property type="molecule type" value="Genomic_DNA"/>
</dbReference>
<evidence type="ECO:0000256" key="2">
    <source>
        <dbReference type="PROSITE-ProRule" id="PRU00152"/>
    </source>
</evidence>
<keyword evidence="5" id="KW-0732">Signal</keyword>
<feature type="transmembrane region" description="Helical" evidence="4">
    <location>
        <begin position="1200"/>
        <end position="1220"/>
    </location>
</feature>
<evidence type="ECO:0000259" key="6">
    <source>
        <dbReference type="PROSITE" id="PS50095"/>
    </source>
</evidence>
<dbReference type="SMART" id="SM00308">
    <property type="entry name" value="LH2"/>
    <property type="match status" value="1"/>
</dbReference>
<organism evidence="7 8">
    <name type="scientific">Scophthalmus maximus</name>
    <name type="common">Turbot</name>
    <name type="synonym">Psetta maxima</name>
    <dbReference type="NCBI Taxonomy" id="52904"/>
    <lineage>
        <taxon>Eukaryota</taxon>
        <taxon>Metazoa</taxon>
        <taxon>Chordata</taxon>
        <taxon>Craniata</taxon>
        <taxon>Vertebrata</taxon>
        <taxon>Euteleostomi</taxon>
        <taxon>Actinopterygii</taxon>
        <taxon>Neopterygii</taxon>
        <taxon>Teleostei</taxon>
        <taxon>Neoteleostei</taxon>
        <taxon>Acanthomorphata</taxon>
        <taxon>Carangaria</taxon>
        <taxon>Pleuronectiformes</taxon>
        <taxon>Pleuronectoidei</taxon>
        <taxon>Scophthalmidae</taxon>
        <taxon>Scophthalmus</taxon>
    </lineage>
</organism>
<comment type="similarity">
    <text evidence="1">Belongs to the polycystin family.</text>
</comment>
<keyword evidence="4" id="KW-1133">Transmembrane helix</keyword>
<evidence type="ECO:0000256" key="5">
    <source>
        <dbReference type="SAM" id="SignalP"/>
    </source>
</evidence>
<gene>
    <name evidence="7" type="ORF">F2P81_020929</name>
</gene>
<evidence type="ECO:0000313" key="7">
    <source>
        <dbReference type="EMBL" id="KAF0026192.1"/>
    </source>
</evidence>
<dbReference type="InterPro" id="IPR016186">
    <property type="entry name" value="C-type_lectin-like/link_sf"/>
</dbReference>
<feature type="region of interest" description="Disordered" evidence="3">
    <location>
        <begin position="1564"/>
        <end position="1589"/>
    </location>
</feature>
<comment type="caution">
    <text evidence="7">The sequence shown here is derived from an EMBL/GenBank/DDBJ whole genome shotgun (WGS) entry which is preliminary data.</text>
</comment>
<keyword evidence="4" id="KW-0812">Transmembrane</keyword>
<dbReference type="Pfam" id="PF01477">
    <property type="entry name" value="PLAT"/>
    <property type="match status" value="1"/>
</dbReference>
<feature type="region of interest" description="Disordered" evidence="3">
    <location>
        <begin position="1480"/>
        <end position="1499"/>
    </location>
</feature>
<dbReference type="GO" id="GO:0016020">
    <property type="term" value="C:membrane"/>
    <property type="evidence" value="ECO:0007669"/>
    <property type="project" value="TreeGrafter"/>
</dbReference>
<dbReference type="PROSITE" id="PS50095">
    <property type="entry name" value="PLAT"/>
    <property type="match status" value="1"/>
</dbReference>
<comment type="caution">
    <text evidence="2">Lacks conserved residue(s) required for the propagation of feature annotation.</text>
</comment>
<dbReference type="SUPFAM" id="SSF49723">
    <property type="entry name" value="Lipase/lipooxygenase domain (PLAT/LH2 domain)"/>
    <property type="match status" value="1"/>
</dbReference>